<keyword evidence="3" id="KW-1185">Reference proteome</keyword>
<accession>A0ABU8EX07</accession>
<feature type="domain" description="YdhG-like" evidence="1">
    <location>
        <begin position="17"/>
        <end position="120"/>
    </location>
</feature>
<organism evidence="2 3">
    <name type="scientific">Pseudoalteromonas spongiae</name>
    <dbReference type="NCBI Taxonomy" id="298657"/>
    <lineage>
        <taxon>Bacteria</taxon>
        <taxon>Pseudomonadati</taxon>
        <taxon>Pseudomonadota</taxon>
        <taxon>Gammaproteobacteria</taxon>
        <taxon>Alteromonadales</taxon>
        <taxon>Pseudoalteromonadaceae</taxon>
        <taxon>Pseudoalteromonas</taxon>
    </lineage>
</organism>
<evidence type="ECO:0000313" key="3">
    <source>
        <dbReference type="Proteomes" id="UP001382455"/>
    </source>
</evidence>
<comment type="caution">
    <text evidence="2">The sequence shown here is derived from an EMBL/GenBank/DDBJ whole genome shotgun (WGS) entry which is preliminary data.</text>
</comment>
<dbReference type="Proteomes" id="UP001382455">
    <property type="component" value="Unassembled WGS sequence"/>
</dbReference>
<name>A0ABU8EX07_9GAMM</name>
<evidence type="ECO:0000259" key="1">
    <source>
        <dbReference type="Pfam" id="PF08818"/>
    </source>
</evidence>
<dbReference type="EMBL" id="JBAWKS010000002">
    <property type="protein sequence ID" value="MEI4551275.1"/>
    <property type="molecule type" value="Genomic_DNA"/>
</dbReference>
<gene>
    <name evidence="2" type="ORF">WAE96_16495</name>
</gene>
<dbReference type="RefSeq" id="WP_336436276.1">
    <property type="nucleotide sequence ID" value="NZ_JBAWKS010000002.1"/>
</dbReference>
<protein>
    <submittedName>
        <fullName evidence="2">DUF1801 domain-containing protein</fullName>
    </submittedName>
</protein>
<reference evidence="2 3" key="1">
    <citation type="submission" date="2023-12" db="EMBL/GenBank/DDBJ databases">
        <title>Friends and Foes: Symbiotic and Algicidal bacterial influence on Karenia brevis blooms.</title>
        <authorList>
            <person name="Fei C."/>
            <person name="Mohamed A.R."/>
            <person name="Booker A."/>
            <person name="Arshad M."/>
            <person name="Klass S."/>
            <person name="Ahn S."/>
            <person name="Gilbert P.M."/>
            <person name="Heil C.A."/>
            <person name="Martinez J.M."/>
            <person name="Amin S.A."/>
        </authorList>
    </citation>
    <scope>NUCLEOTIDE SEQUENCE [LARGE SCALE GENOMIC DNA]</scope>
    <source>
        <strain evidence="2 3">CE15</strain>
    </source>
</reference>
<sequence length="134" mass="15762">MNNEVQQRLRTYPLHVQQRLEELRSLIFSLATELNLGDVDECLKWGEPSYSVKSGTPIRMDWKPKNPQYYALYFNCRTKLVDTFRELYCDTLEFQANRAIILPLNKPLPHHVIRQCLTLALTYQRCKHLPLLGA</sequence>
<proteinExistence type="predicted"/>
<dbReference type="SUPFAM" id="SSF159888">
    <property type="entry name" value="YdhG-like"/>
    <property type="match status" value="1"/>
</dbReference>
<dbReference type="Pfam" id="PF08818">
    <property type="entry name" value="DUF1801"/>
    <property type="match status" value="1"/>
</dbReference>
<dbReference type="InterPro" id="IPR014922">
    <property type="entry name" value="YdhG-like"/>
</dbReference>
<evidence type="ECO:0000313" key="2">
    <source>
        <dbReference type="EMBL" id="MEI4551275.1"/>
    </source>
</evidence>